<name>A0A4Y7RI08_9FIRM</name>
<dbReference type="Pfam" id="PF13542">
    <property type="entry name" value="HTH_Tnp_ISL3"/>
    <property type="match status" value="1"/>
</dbReference>
<dbReference type="InterPro" id="IPR032877">
    <property type="entry name" value="Transposase_HTH"/>
</dbReference>
<proteinExistence type="predicted"/>
<dbReference type="EMBL" id="QFGA01000001">
    <property type="protein sequence ID" value="TEB08635.1"/>
    <property type="molecule type" value="Genomic_DNA"/>
</dbReference>
<dbReference type="Proteomes" id="UP000298324">
    <property type="component" value="Unassembled WGS sequence"/>
</dbReference>
<organism evidence="2 3">
    <name type="scientific">Pelotomaculum schinkii</name>
    <dbReference type="NCBI Taxonomy" id="78350"/>
    <lineage>
        <taxon>Bacteria</taxon>
        <taxon>Bacillati</taxon>
        <taxon>Bacillota</taxon>
        <taxon>Clostridia</taxon>
        <taxon>Eubacteriales</taxon>
        <taxon>Desulfotomaculaceae</taxon>
        <taxon>Pelotomaculum</taxon>
    </lineage>
</organism>
<sequence>MLTSGGKPKITRKMEAAIAALLTAPTIAEAAAAVGVHEQTLWRWLQQEEFQGRYREAKRQAVAQAVARLQQATTKAVDTLEEVMDDDLATPSSRVTAAKTVLDAAFKGIELDDLAARVDELERLAGQERDN</sequence>
<evidence type="ECO:0000259" key="1">
    <source>
        <dbReference type="Pfam" id="PF13542"/>
    </source>
</evidence>
<evidence type="ECO:0000313" key="2">
    <source>
        <dbReference type="EMBL" id="TEB08635.1"/>
    </source>
</evidence>
<keyword evidence="3" id="KW-1185">Reference proteome</keyword>
<dbReference type="AlphaFoldDB" id="A0A4Y7RI08"/>
<reference evidence="2 3" key="1">
    <citation type="journal article" date="2018" name="Environ. Microbiol.">
        <title>Novel energy conservation strategies and behaviour of Pelotomaculum schinkii driving syntrophic propionate catabolism.</title>
        <authorList>
            <person name="Hidalgo-Ahumada C.A.P."/>
            <person name="Nobu M.K."/>
            <person name="Narihiro T."/>
            <person name="Tamaki H."/>
            <person name="Liu W.T."/>
            <person name="Kamagata Y."/>
            <person name="Stams A.J.M."/>
            <person name="Imachi H."/>
            <person name="Sousa D.Z."/>
        </authorList>
    </citation>
    <scope>NUCLEOTIDE SEQUENCE [LARGE SCALE GENOMIC DNA]</scope>
    <source>
        <strain evidence="2 3">HH</strain>
    </source>
</reference>
<accession>A0A4Y7RI08</accession>
<comment type="caution">
    <text evidence="2">The sequence shown here is derived from an EMBL/GenBank/DDBJ whole genome shotgun (WGS) entry which is preliminary data.</text>
</comment>
<feature type="domain" description="Transposase IS204/IS1001/IS1096/IS1165 helix-turn-helix" evidence="1">
    <location>
        <begin position="10"/>
        <end position="46"/>
    </location>
</feature>
<dbReference type="RefSeq" id="WP_190240150.1">
    <property type="nucleotide sequence ID" value="NZ_QFGA01000001.1"/>
</dbReference>
<dbReference type="Gene3D" id="1.10.10.60">
    <property type="entry name" value="Homeodomain-like"/>
    <property type="match status" value="1"/>
</dbReference>
<evidence type="ECO:0000313" key="3">
    <source>
        <dbReference type="Proteomes" id="UP000298324"/>
    </source>
</evidence>
<protein>
    <recommendedName>
        <fullName evidence="1">Transposase IS204/IS1001/IS1096/IS1165 helix-turn-helix domain-containing protein</fullName>
    </recommendedName>
</protein>
<gene>
    <name evidence="2" type="ORF">Psch_02201</name>
</gene>